<proteinExistence type="predicted"/>
<dbReference type="RefSeq" id="WP_141723802.1">
    <property type="nucleotide sequence ID" value="NZ_FMCT01000006.1"/>
</dbReference>
<dbReference type="AlphaFoldDB" id="A0A1C4YT39"/>
<dbReference type="STRING" id="47853.TK50_03900"/>
<accession>A0A1C4YT39</accession>
<keyword evidence="1" id="KW-0812">Transmembrane</keyword>
<gene>
    <name evidence="2" type="ORF">GA0070563_106415</name>
</gene>
<dbReference type="EMBL" id="FMCT01000006">
    <property type="protein sequence ID" value="SCF23923.1"/>
    <property type="molecule type" value="Genomic_DNA"/>
</dbReference>
<evidence type="ECO:0000256" key="1">
    <source>
        <dbReference type="SAM" id="Phobius"/>
    </source>
</evidence>
<keyword evidence="3" id="KW-1185">Reference proteome</keyword>
<keyword evidence="1" id="KW-0472">Membrane</keyword>
<evidence type="ECO:0000313" key="3">
    <source>
        <dbReference type="Proteomes" id="UP000183585"/>
    </source>
</evidence>
<keyword evidence="1" id="KW-1133">Transmembrane helix</keyword>
<dbReference type="Proteomes" id="UP000183585">
    <property type="component" value="Unassembled WGS sequence"/>
</dbReference>
<organism evidence="2 3">
    <name type="scientific">Micromonospora carbonacea</name>
    <dbReference type="NCBI Taxonomy" id="47853"/>
    <lineage>
        <taxon>Bacteria</taxon>
        <taxon>Bacillati</taxon>
        <taxon>Actinomycetota</taxon>
        <taxon>Actinomycetes</taxon>
        <taxon>Micromonosporales</taxon>
        <taxon>Micromonosporaceae</taxon>
        <taxon>Micromonospora</taxon>
    </lineage>
</organism>
<evidence type="ECO:0000313" key="2">
    <source>
        <dbReference type="EMBL" id="SCF23923.1"/>
    </source>
</evidence>
<name>A0A1C4YT39_9ACTN</name>
<reference evidence="3" key="1">
    <citation type="submission" date="2016-06" db="EMBL/GenBank/DDBJ databases">
        <authorList>
            <person name="Varghese N."/>
            <person name="Submissions Spin"/>
        </authorList>
    </citation>
    <scope>NUCLEOTIDE SEQUENCE [LARGE SCALE GENOMIC DNA]</scope>
    <source>
        <strain evidence="3">DSM 43168</strain>
    </source>
</reference>
<sequence>MSRARLALSIGILLLLAACLLPCLPLFQVAGMSLPYQDPTPELLRQHAANVAAAERRLAVCVAVAGALALLGLVALAYAWRRRRPPATSA</sequence>
<feature type="transmembrane region" description="Helical" evidence="1">
    <location>
        <begin position="57"/>
        <end position="80"/>
    </location>
</feature>
<dbReference type="PROSITE" id="PS51257">
    <property type="entry name" value="PROKAR_LIPOPROTEIN"/>
    <property type="match status" value="1"/>
</dbReference>
<protein>
    <submittedName>
        <fullName evidence="2">PEP-CTERM protein-sorting domain-containing protein</fullName>
    </submittedName>
</protein>